<dbReference type="Proteomes" id="UP000799118">
    <property type="component" value="Unassembled WGS sequence"/>
</dbReference>
<dbReference type="Gene3D" id="1.10.20.10">
    <property type="entry name" value="Histone, subunit A"/>
    <property type="match status" value="1"/>
</dbReference>
<dbReference type="Pfam" id="PF08487">
    <property type="entry name" value="VIT"/>
    <property type="match status" value="1"/>
</dbReference>
<comment type="subunit">
    <text evidence="5 10">The nucleosome is a histone octamer containing two molecules each of H2A, H2B, H3 and H4 assembled in one H3-H4 heterotetramer and two H2A-H2B heterodimers. The octamer wraps approximately 147 bp of DNA.</text>
</comment>
<feature type="domain" description="VIT" evidence="12">
    <location>
        <begin position="6"/>
        <end position="136"/>
    </location>
</feature>
<dbReference type="GO" id="GO:0005634">
    <property type="term" value="C:nucleus"/>
    <property type="evidence" value="ECO:0007669"/>
    <property type="project" value="UniProtKB-SubCell"/>
</dbReference>
<name>A0A6A4GJ14_9AGAR</name>
<reference evidence="13" key="1">
    <citation type="journal article" date="2019" name="Environ. Microbiol.">
        <title>Fungal ecological strategies reflected in gene transcription - a case study of two litter decomposers.</title>
        <authorList>
            <person name="Barbi F."/>
            <person name="Kohler A."/>
            <person name="Barry K."/>
            <person name="Baskaran P."/>
            <person name="Daum C."/>
            <person name="Fauchery L."/>
            <person name="Ihrmark K."/>
            <person name="Kuo A."/>
            <person name="LaButti K."/>
            <person name="Lipzen A."/>
            <person name="Morin E."/>
            <person name="Grigoriev I.V."/>
            <person name="Henrissat B."/>
            <person name="Lindahl B."/>
            <person name="Martin F."/>
        </authorList>
    </citation>
    <scope>NUCLEOTIDE SEQUENCE</scope>
    <source>
        <strain evidence="13">JB14</strain>
    </source>
</reference>
<dbReference type="Pfam" id="PF13768">
    <property type="entry name" value="VWA_3"/>
    <property type="match status" value="1"/>
</dbReference>
<comment type="subcellular location">
    <subcellularLocation>
        <location evidence="3">Chromosome</location>
    </subcellularLocation>
    <subcellularLocation>
        <location evidence="2">Nucleus</location>
    </subcellularLocation>
</comment>
<feature type="domain" description="VWFA" evidence="11">
    <location>
        <begin position="284"/>
        <end position="467"/>
    </location>
</feature>
<dbReference type="SMART" id="SM00609">
    <property type="entry name" value="VIT"/>
    <property type="match status" value="1"/>
</dbReference>
<gene>
    <name evidence="13" type="ORF">BT96DRAFT_572419</name>
</gene>
<evidence type="ECO:0000256" key="6">
    <source>
        <dbReference type="ARBA" id="ARBA00022454"/>
    </source>
</evidence>
<dbReference type="InterPro" id="IPR001951">
    <property type="entry name" value="Histone_H4"/>
</dbReference>
<evidence type="ECO:0000313" key="13">
    <source>
        <dbReference type="EMBL" id="KAE9385649.1"/>
    </source>
</evidence>
<evidence type="ECO:0000256" key="2">
    <source>
        <dbReference type="ARBA" id="ARBA00004123"/>
    </source>
</evidence>
<dbReference type="InterPro" id="IPR009072">
    <property type="entry name" value="Histone-fold"/>
</dbReference>
<evidence type="ECO:0000256" key="4">
    <source>
        <dbReference type="ARBA" id="ARBA00006564"/>
    </source>
</evidence>
<keyword evidence="9 10" id="KW-0544">Nucleosome core</keyword>
<comment type="similarity">
    <text evidence="4 10">Belongs to the histone H4 family.</text>
</comment>
<dbReference type="Gene3D" id="3.40.50.410">
    <property type="entry name" value="von Willebrand factor, type A domain"/>
    <property type="match status" value="1"/>
</dbReference>
<dbReference type="SUPFAM" id="SSF53300">
    <property type="entry name" value="vWA-like"/>
    <property type="match status" value="1"/>
</dbReference>
<evidence type="ECO:0000256" key="10">
    <source>
        <dbReference type="RuleBase" id="RU000528"/>
    </source>
</evidence>
<evidence type="ECO:0000256" key="9">
    <source>
        <dbReference type="ARBA" id="ARBA00023269"/>
    </source>
</evidence>
<dbReference type="GO" id="GO:0000786">
    <property type="term" value="C:nucleosome"/>
    <property type="evidence" value="ECO:0007669"/>
    <property type="project" value="UniProtKB-KW"/>
</dbReference>
<keyword evidence="14" id="KW-1185">Reference proteome</keyword>
<dbReference type="PANTHER" id="PTHR45737">
    <property type="entry name" value="VON WILLEBRAND FACTOR A DOMAIN-CONTAINING PROTEIN 5A"/>
    <property type="match status" value="1"/>
</dbReference>
<dbReference type="PRINTS" id="PR00623">
    <property type="entry name" value="HISTONEH4"/>
</dbReference>
<keyword evidence="7 10" id="KW-0238">DNA-binding</keyword>
<evidence type="ECO:0000259" key="12">
    <source>
        <dbReference type="PROSITE" id="PS51468"/>
    </source>
</evidence>
<evidence type="ECO:0000256" key="3">
    <source>
        <dbReference type="ARBA" id="ARBA00004286"/>
    </source>
</evidence>
<dbReference type="PROSITE" id="PS00047">
    <property type="entry name" value="HISTONE_H4"/>
    <property type="match status" value="1"/>
</dbReference>
<dbReference type="GO" id="GO:0003677">
    <property type="term" value="F:DNA binding"/>
    <property type="evidence" value="ECO:0007669"/>
    <property type="project" value="UniProtKB-KW"/>
</dbReference>
<sequence>MPSLTNVYCRLHDLNSQADFTLDGCSAQVLIADVHATVALSQRFTSPGHLNVASGIYTFGIMADAAVCGFEMVRQDGTKIQGIVKEKQEAKRDCEQALKAGHTASLGRQETADVFSITVGNILPSETVTINLRYIQPLMDDEKRDQIKFIFPWTYAQRYGSAPTHNSAIGSTTHQPFQMNVLVQQADAIKDISCPSGHPISLELGIPDDLTAPNEAFPSHFASVSLANNSGFLTQDVVLVISAAGLDNPRCFIERHASPNHESVAMALTFVPKFNLPDVPGGMEYVFLVDRSGSMGGMNIQLVREALVVLLRGLPRVGTAFNFVSFGTNTTKLWKSSRAYSQTTLEEATNHIDSMQANYGGTEIASALRVVYDSLPKPLLRPVAILLLTDGSAWDVSTCVEHTRSALATLPQPGNASSFMRVFTVGIGNGASSDTCEAIARAGGGMAVYVKEGEALVGKCARLVRAARTPKVKVEVDWGVRTQSDGDAILEEEEDFVVIENLQKASTSSITATTPVKATSTSTISASLFNDNDDDDMIVDSLRRQLHSTGPPLRPNPSLPLPSLIQQAPLVVPSIFPGTRSQIYAILRIPAEMTNNIPVAIKLKGTVTTTGDLVELVVPVSSMPQRPCISQPVSFSGGESSSSFGFIHTLAAKALIRDREEGKHAFPPSISASFEGGSTTDSLQAELKAIYLEKDIVRLGMQYGLASKHTSFIGVDPREQRIIPAMEVIEYPSVTGQAFGHQTRQLPYTGHGRGGMGLGKGGAKRHRRILRDNIQGITKPAIGRLARRGGVKRNSGLIYEETRGELKTFLENVVRDSVTYTEHAKRKTVTGLDVVHALKQSGLTLYGFGASRLRSVTSASASVAKMQARMRLSKITGLFLSLNPSSSQNSDPL</sequence>
<dbReference type="InterPro" id="IPR019809">
    <property type="entry name" value="Histone_H4_CS"/>
</dbReference>
<dbReference type="InterPro" id="IPR002035">
    <property type="entry name" value="VWF_A"/>
</dbReference>
<dbReference type="PROSITE" id="PS50234">
    <property type="entry name" value="VWFA"/>
    <property type="match status" value="1"/>
</dbReference>
<comment type="function">
    <text evidence="1 10">Core component of nucleosome. Nucleosomes wrap and compact DNA into chromatin, limiting DNA accessibility to the cellular machineries which require DNA as a template. Histones thereby play a central role in transcription regulation, DNA repair, DNA replication and chromosomal stability. DNA accessibility is regulated via a complex set of post-translational modifications of histones, also called histone code, and nucleosome remodeling.</text>
</comment>
<evidence type="ECO:0000256" key="5">
    <source>
        <dbReference type="ARBA" id="ARBA00011538"/>
    </source>
</evidence>
<organism evidence="13 14">
    <name type="scientific">Gymnopus androsaceus JB14</name>
    <dbReference type="NCBI Taxonomy" id="1447944"/>
    <lineage>
        <taxon>Eukaryota</taxon>
        <taxon>Fungi</taxon>
        <taxon>Dikarya</taxon>
        <taxon>Basidiomycota</taxon>
        <taxon>Agaricomycotina</taxon>
        <taxon>Agaricomycetes</taxon>
        <taxon>Agaricomycetidae</taxon>
        <taxon>Agaricales</taxon>
        <taxon>Marasmiineae</taxon>
        <taxon>Omphalotaceae</taxon>
        <taxon>Gymnopus</taxon>
    </lineage>
</organism>
<dbReference type="InterPro" id="IPR013694">
    <property type="entry name" value="VIT"/>
</dbReference>
<dbReference type="OrthoDB" id="1729737at2759"/>
<dbReference type="EMBL" id="ML769958">
    <property type="protein sequence ID" value="KAE9385649.1"/>
    <property type="molecule type" value="Genomic_DNA"/>
</dbReference>
<evidence type="ECO:0000313" key="14">
    <source>
        <dbReference type="Proteomes" id="UP000799118"/>
    </source>
</evidence>
<dbReference type="SMART" id="SM00417">
    <property type="entry name" value="H4"/>
    <property type="match status" value="1"/>
</dbReference>
<dbReference type="AlphaFoldDB" id="A0A6A4GJ14"/>
<keyword evidence="8 10" id="KW-0539">Nucleus</keyword>
<evidence type="ECO:0000256" key="1">
    <source>
        <dbReference type="ARBA" id="ARBA00002001"/>
    </source>
</evidence>
<dbReference type="CDD" id="cd22912">
    <property type="entry name" value="HFD_H4"/>
    <property type="match status" value="1"/>
</dbReference>
<dbReference type="FunFam" id="1.10.20.10:FF:000012">
    <property type="entry name" value="Histone H4"/>
    <property type="match status" value="1"/>
</dbReference>
<accession>A0A6A4GJ14</accession>
<protein>
    <recommendedName>
        <fullName evidence="10">Histone H4</fullName>
    </recommendedName>
</protein>
<evidence type="ECO:0000256" key="8">
    <source>
        <dbReference type="ARBA" id="ARBA00023242"/>
    </source>
</evidence>
<evidence type="ECO:0000259" key="11">
    <source>
        <dbReference type="PROSITE" id="PS50234"/>
    </source>
</evidence>
<keyword evidence="6 10" id="KW-0158">Chromosome</keyword>
<evidence type="ECO:0000256" key="7">
    <source>
        <dbReference type="ARBA" id="ARBA00023125"/>
    </source>
</evidence>
<dbReference type="SMART" id="SM00327">
    <property type="entry name" value="VWA"/>
    <property type="match status" value="1"/>
</dbReference>
<dbReference type="PANTHER" id="PTHR45737:SF6">
    <property type="entry name" value="VON WILLEBRAND FACTOR A DOMAIN-CONTAINING PROTEIN 5A"/>
    <property type="match status" value="1"/>
</dbReference>
<proteinExistence type="inferred from homology"/>
<dbReference type="SUPFAM" id="SSF47113">
    <property type="entry name" value="Histone-fold"/>
    <property type="match status" value="1"/>
</dbReference>
<dbReference type="InterPro" id="IPR036465">
    <property type="entry name" value="vWFA_dom_sf"/>
</dbReference>
<dbReference type="PROSITE" id="PS51468">
    <property type="entry name" value="VIT"/>
    <property type="match status" value="1"/>
</dbReference>
<dbReference type="GO" id="GO:0030527">
    <property type="term" value="F:structural constituent of chromatin"/>
    <property type="evidence" value="ECO:0007669"/>
    <property type="project" value="InterPro"/>
</dbReference>
<dbReference type="GO" id="GO:0046982">
    <property type="term" value="F:protein heterodimerization activity"/>
    <property type="evidence" value="ECO:0007669"/>
    <property type="project" value="InterPro"/>
</dbReference>